<dbReference type="Proteomes" id="UP000233837">
    <property type="component" value="Unassembled WGS sequence"/>
</dbReference>
<reference evidence="2 3" key="2">
    <citation type="journal article" date="2017" name="Nature">
        <title>The Apostasia genome and the evolution of orchids.</title>
        <authorList>
            <person name="Zhang G.Q."/>
            <person name="Liu K.W."/>
            <person name="Li Z."/>
            <person name="Lohaus R."/>
            <person name="Hsiao Y.Y."/>
            <person name="Niu S.C."/>
            <person name="Wang J.Y."/>
            <person name="Lin Y.C."/>
            <person name="Xu Q."/>
            <person name="Chen L.J."/>
            <person name="Yoshida K."/>
            <person name="Fujiwara S."/>
            <person name="Wang Z.W."/>
            <person name="Zhang Y.Q."/>
            <person name="Mitsuda N."/>
            <person name="Wang M."/>
            <person name="Liu G.H."/>
            <person name="Pecoraro L."/>
            <person name="Huang H.X."/>
            <person name="Xiao X.J."/>
            <person name="Lin M."/>
            <person name="Wu X.Y."/>
            <person name="Wu W.L."/>
            <person name="Chen Y.Y."/>
            <person name="Chang S.B."/>
            <person name="Sakamoto S."/>
            <person name="Ohme-Takagi M."/>
            <person name="Yagi M."/>
            <person name="Zeng S.J."/>
            <person name="Shen C.Y."/>
            <person name="Yeh C.M."/>
            <person name="Luo Y.B."/>
            <person name="Tsai W.C."/>
            <person name="Van de Peer Y."/>
            <person name="Liu Z.J."/>
        </authorList>
    </citation>
    <scope>NUCLEOTIDE SEQUENCE [LARGE SCALE GENOMIC DNA]</scope>
    <source>
        <tissue evidence="2">The whole plant</tissue>
    </source>
</reference>
<feature type="transmembrane region" description="Helical" evidence="1">
    <location>
        <begin position="60"/>
        <end position="80"/>
    </location>
</feature>
<keyword evidence="1" id="KW-1133">Transmembrane helix</keyword>
<keyword evidence="1" id="KW-0812">Transmembrane</keyword>
<protein>
    <submittedName>
        <fullName evidence="2">Uncharacterized protein</fullName>
    </submittedName>
</protein>
<dbReference type="AlphaFoldDB" id="A0A2I0VYW4"/>
<feature type="transmembrane region" description="Helical" evidence="1">
    <location>
        <begin position="20"/>
        <end position="39"/>
    </location>
</feature>
<keyword evidence="3" id="KW-1185">Reference proteome</keyword>
<evidence type="ECO:0000313" key="2">
    <source>
        <dbReference type="EMBL" id="PKU68604.1"/>
    </source>
</evidence>
<gene>
    <name evidence="2" type="ORF">MA16_Dca025696</name>
</gene>
<evidence type="ECO:0000313" key="3">
    <source>
        <dbReference type="Proteomes" id="UP000233837"/>
    </source>
</evidence>
<proteinExistence type="predicted"/>
<keyword evidence="1" id="KW-0472">Membrane</keyword>
<organism evidence="2 3">
    <name type="scientific">Dendrobium catenatum</name>
    <dbReference type="NCBI Taxonomy" id="906689"/>
    <lineage>
        <taxon>Eukaryota</taxon>
        <taxon>Viridiplantae</taxon>
        <taxon>Streptophyta</taxon>
        <taxon>Embryophyta</taxon>
        <taxon>Tracheophyta</taxon>
        <taxon>Spermatophyta</taxon>
        <taxon>Magnoliopsida</taxon>
        <taxon>Liliopsida</taxon>
        <taxon>Asparagales</taxon>
        <taxon>Orchidaceae</taxon>
        <taxon>Epidendroideae</taxon>
        <taxon>Malaxideae</taxon>
        <taxon>Dendrobiinae</taxon>
        <taxon>Dendrobium</taxon>
    </lineage>
</organism>
<evidence type="ECO:0000256" key="1">
    <source>
        <dbReference type="SAM" id="Phobius"/>
    </source>
</evidence>
<sequence length="86" mass="10430">MFLLSNIFFPLNNYKTPRRLISVASNLSEFTSINWASCIRNFMVREFNIIFEKFQMKRPLGYINYFFPLLLVSFHCYWLFSIHNAF</sequence>
<reference evidence="2 3" key="1">
    <citation type="journal article" date="2016" name="Sci. Rep.">
        <title>The Dendrobium catenatum Lindl. genome sequence provides insights into polysaccharide synthase, floral development and adaptive evolution.</title>
        <authorList>
            <person name="Zhang G.Q."/>
            <person name="Xu Q."/>
            <person name="Bian C."/>
            <person name="Tsai W.C."/>
            <person name="Yeh C.M."/>
            <person name="Liu K.W."/>
            <person name="Yoshida K."/>
            <person name="Zhang L.S."/>
            <person name="Chang S.B."/>
            <person name="Chen F."/>
            <person name="Shi Y."/>
            <person name="Su Y.Y."/>
            <person name="Zhang Y.Q."/>
            <person name="Chen L.J."/>
            <person name="Yin Y."/>
            <person name="Lin M."/>
            <person name="Huang H."/>
            <person name="Deng H."/>
            <person name="Wang Z.W."/>
            <person name="Zhu S.L."/>
            <person name="Zhao X."/>
            <person name="Deng C."/>
            <person name="Niu S.C."/>
            <person name="Huang J."/>
            <person name="Wang M."/>
            <person name="Liu G.H."/>
            <person name="Yang H.J."/>
            <person name="Xiao X.J."/>
            <person name="Hsiao Y.Y."/>
            <person name="Wu W.L."/>
            <person name="Chen Y.Y."/>
            <person name="Mitsuda N."/>
            <person name="Ohme-Takagi M."/>
            <person name="Luo Y.B."/>
            <person name="Van de Peer Y."/>
            <person name="Liu Z.J."/>
        </authorList>
    </citation>
    <scope>NUCLEOTIDE SEQUENCE [LARGE SCALE GENOMIC DNA]</scope>
    <source>
        <tissue evidence="2">The whole plant</tissue>
    </source>
</reference>
<dbReference type="EMBL" id="KZ503072">
    <property type="protein sequence ID" value="PKU68604.1"/>
    <property type="molecule type" value="Genomic_DNA"/>
</dbReference>
<name>A0A2I0VYW4_9ASPA</name>
<accession>A0A2I0VYW4</accession>